<evidence type="ECO:0008006" key="3">
    <source>
        <dbReference type="Google" id="ProtNLM"/>
    </source>
</evidence>
<dbReference type="AlphaFoldDB" id="M5GFQ2"/>
<dbReference type="Gene3D" id="3.20.20.140">
    <property type="entry name" value="Metal-dependent hydrolases"/>
    <property type="match status" value="1"/>
</dbReference>
<dbReference type="InterPro" id="IPR052350">
    <property type="entry name" value="Metallo-dep_Lactonases"/>
</dbReference>
<organism evidence="1 2">
    <name type="scientific">Dacryopinax primogenitus (strain DJM 731)</name>
    <name type="common">Brown rot fungus</name>
    <dbReference type="NCBI Taxonomy" id="1858805"/>
    <lineage>
        <taxon>Eukaryota</taxon>
        <taxon>Fungi</taxon>
        <taxon>Dikarya</taxon>
        <taxon>Basidiomycota</taxon>
        <taxon>Agaricomycotina</taxon>
        <taxon>Dacrymycetes</taxon>
        <taxon>Dacrymycetales</taxon>
        <taxon>Dacrymycetaceae</taxon>
        <taxon>Dacryopinax</taxon>
    </lineage>
</organism>
<dbReference type="RefSeq" id="XP_040631212.1">
    <property type="nucleotide sequence ID" value="XM_040772122.1"/>
</dbReference>
<keyword evidence="2" id="KW-1185">Reference proteome</keyword>
<accession>M5GFQ2</accession>
<name>M5GFQ2_DACPD</name>
<dbReference type="OMA" id="FGYERIL"/>
<dbReference type="STRING" id="1858805.M5GFQ2"/>
<proteinExistence type="predicted"/>
<dbReference type="HOGENOM" id="CLU_066897_0_0_1"/>
<dbReference type="GeneID" id="63687184"/>
<reference evidence="1 2" key="1">
    <citation type="journal article" date="2012" name="Science">
        <title>The Paleozoic origin of enzymatic lignin decomposition reconstructed from 31 fungal genomes.</title>
        <authorList>
            <person name="Floudas D."/>
            <person name="Binder M."/>
            <person name="Riley R."/>
            <person name="Barry K."/>
            <person name="Blanchette R.A."/>
            <person name="Henrissat B."/>
            <person name="Martinez A.T."/>
            <person name="Otillar R."/>
            <person name="Spatafora J.W."/>
            <person name="Yadav J.S."/>
            <person name="Aerts A."/>
            <person name="Benoit I."/>
            <person name="Boyd A."/>
            <person name="Carlson A."/>
            <person name="Copeland A."/>
            <person name="Coutinho P.M."/>
            <person name="de Vries R.P."/>
            <person name="Ferreira P."/>
            <person name="Findley K."/>
            <person name="Foster B."/>
            <person name="Gaskell J."/>
            <person name="Glotzer D."/>
            <person name="Gorecki P."/>
            <person name="Heitman J."/>
            <person name="Hesse C."/>
            <person name="Hori C."/>
            <person name="Igarashi K."/>
            <person name="Jurgens J.A."/>
            <person name="Kallen N."/>
            <person name="Kersten P."/>
            <person name="Kohler A."/>
            <person name="Kuees U."/>
            <person name="Kumar T.K.A."/>
            <person name="Kuo A."/>
            <person name="LaButti K."/>
            <person name="Larrondo L.F."/>
            <person name="Lindquist E."/>
            <person name="Ling A."/>
            <person name="Lombard V."/>
            <person name="Lucas S."/>
            <person name="Lundell T."/>
            <person name="Martin R."/>
            <person name="McLaughlin D.J."/>
            <person name="Morgenstern I."/>
            <person name="Morin E."/>
            <person name="Murat C."/>
            <person name="Nagy L.G."/>
            <person name="Nolan M."/>
            <person name="Ohm R.A."/>
            <person name="Patyshakuliyeva A."/>
            <person name="Rokas A."/>
            <person name="Ruiz-Duenas F.J."/>
            <person name="Sabat G."/>
            <person name="Salamov A."/>
            <person name="Samejima M."/>
            <person name="Schmutz J."/>
            <person name="Slot J.C."/>
            <person name="St John F."/>
            <person name="Stenlid J."/>
            <person name="Sun H."/>
            <person name="Sun S."/>
            <person name="Syed K."/>
            <person name="Tsang A."/>
            <person name="Wiebenga A."/>
            <person name="Young D."/>
            <person name="Pisabarro A."/>
            <person name="Eastwood D.C."/>
            <person name="Martin F."/>
            <person name="Cullen D."/>
            <person name="Grigoriev I.V."/>
            <person name="Hibbett D.S."/>
        </authorList>
    </citation>
    <scope>NUCLEOTIDE SEQUENCE [LARGE SCALE GENOMIC DNA]</scope>
    <source>
        <strain evidence="1 2">DJM-731 SS1</strain>
    </source>
</reference>
<dbReference type="PANTHER" id="PTHR43569">
    <property type="entry name" value="AMIDOHYDROLASE"/>
    <property type="match status" value="1"/>
</dbReference>
<sequence>MSTEELQVQIPLTPNTAGVGARRKHAPKLPLSAFSPPGTSSGFPLPTPDPSLMLPASIIDAGVSGIRTWEDLNSWWTQAADRADRTKGIVVQAPTLEAAEALDELYPGHMQNHAYAATMQKVLCISVPMDLSKEFTLPERLHKTEIHLAISSPFTSASETYAKGLQAVLEGAYVAEIDVHADLGEDKTWEELEDILGKALPSEEQKRKPVILKNLLIPAVGFNTPLVKLLTHPVYKAFQDHITQLSLFPSVYVQFGPPEWGPVPAEKGDEEVQKERREWKRRIKMYLGPVVEAFGFSRIIYSSTGSSKSPVSKASDWYTLARECVAEMGVEQDALDGVFGVNALDVYKA</sequence>
<dbReference type="PANTHER" id="PTHR43569:SF2">
    <property type="entry name" value="AMIDOHYDROLASE-RELATED DOMAIN-CONTAINING PROTEIN"/>
    <property type="match status" value="1"/>
</dbReference>
<protein>
    <recommendedName>
        <fullName evidence="3">Amidohydrolase-related domain-containing protein</fullName>
    </recommendedName>
</protein>
<dbReference type="Proteomes" id="UP000030653">
    <property type="component" value="Unassembled WGS sequence"/>
</dbReference>
<dbReference type="EMBL" id="JH795858">
    <property type="protein sequence ID" value="EJU04318.1"/>
    <property type="molecule type" value="Genomic_DNA"/>
</dbReference>
<dbReference type="OrthoDB" id="2135488at2759"/>
<evidence type="ECO:0000313" key="1">
    <source>
        <dbReference type="EMBL" id="EJU04318.1"/>
    </source>
</evidence>
<evidence type="ECO:0000313" key="2">
    <source>
        <dbReference type="Proteomes" id="UP000030653"/>
    </source>
</evidence>
<gene>
    <name evidence="1" type="ORF">DACRYDRAFT_20886</name>
</gene>